<dbReference type="AlphaFoldDB" id="A0A4C1YFC2"/>
<evidence type="ECO:0000313" key="1">
    <source>
        <dbReference type="EMBL" id="GBP73684.1"/>
    </source>
</evidence>
<accession>A0A4C1YFC2</accession>
<name>A0A4C1YFC2_EUMVA</name>
<organism evidence="1 2">
    <name type="scientific">Eumeta variegata</name>
    <name type="common">Bagworm moth</name>
    <name type="synonym">Eumeta japonica</name>
    <dbReference type="NCBI Taxonomy" id="151549"/>
    <lineage>
        <taxon>Eukaryota</taxon>
        <taxon>Metazoa</taxon>
        <taxon>Ecdysozoa</taxon>
        <taxon>Arthropoda</taxon>
        <taxon>Hexapoda</taxon>
        <taxon>Insecta</taxon>
        <taxon>Pterygota</taxon>
        <taxon>Neoptera</taxon>
        <taxon>Endopterygota</taxon>
        <taxon>Lepidoptera</taxon>
        <taxon>Glossata</taxon>
        <taxon>Ditrysia</taxon>
        <taxon>Tineoidea</taxon>
        <taxon>Psychidae</taxon>
        <taxon>Oiketicinae</taxon>
        <taxon>Eumeta</taxon>
    </lineage>
</organism>
<sequence>MQSRYAPRARDEAALIAGEDPSSRRCATTRLASDGERRFSKVTSLAAPRRPGAESNYAHYRFFVCDLKRIIVRFAESNERVAYSL</sequence>
<dbReference type="Proteomes" id="UP000299102">
    <property type="component" value="Unassembled WGS sequence"/>
</dbReference>
<dbReference type="EMBL" id="BGZK01001182">
    <property type="protein sequence ID" value="GBP73684.1"/>
    <property type="molecule type" value="Genomic_DNA"/>
</dbReference>
<comment type="caution">
    <text evidence="1">The sequence shown here is derived from an EMBL/GenBank/DDBJ whole genome shotgun (WGS) entry which is preliminary data.</text>
</comment>
<gene>
    <name evidence="1" type="ORF">EVAR_103966_1</name>
</gene>
<protein>
    <submittedName>
        <fullName evidence="1">Uncharacterized protein</fullName>
    </submittedName>
</protein>
<proteinExistence type="predicted"/>
<evidence type="ECO:0000313" key="2">
    <source>
        <dbReference type="Proteomes" id="UP000299102"/>
    </source>
</evidence>
<keyword evidence="2" id="KW-1185">Reference proteome</keyword>
<reference evidence="1 2" key="1">
    <citation type="journal article" date="2019" name="Commun. Biol.">
        <title>The bagworm genome reveals a unique fibroin gene that provides high tensile strength.</title>
        <authorList>
            <person name="Kono N."/>
            <person name="Nakamura H."/>
            <person name="Ohtoshi R."/>
            <person name="Tomita M."/>
            <person name="Numata K."/>
            <person name="Arakawa K."/>
        </authorList>
    </citation>
    <scope>NUCLEOTIDE SEQUENCE [LARGE SCALE GENOMIC DNA]</scope>
</reference>